<reference evidence="2 3" key="1">
    <citation type="journal article" date="2015" name="PLoS ONE">
        <title>Azotobacter Genomes: The Genome of Azotobacter chroococcum NCIMB 8003 (ATCC 4412).</title>
        <authorList>
            <person name="Robson R.L."/>
            <person name="Jones R."/>
            <person name="Robson R.M."/>
            <person name="Schwartz A."/>
            <person name="Richardson T.H."/>
        </authorList>
    </citation>
    <scope>NUCLEOTIDE SEQUENCE [LARGE SCALE GENOMIC DNA]</scope>
    <source>
        <strain evidence="2 3">NCIMB 8003</strain>
    </source>
</reference>
<dbReference type="AlphaFoldDB" id="A0A0C4WHG2"/>
<accession>A0A0C4WHG2</accession>
<evidence type="ECO:0000313" key="3">
    <source>
        <dbReference type="Proteomes" id="UP000068210"/>
    </source>
</evidence>
<dbReference type="RefSeq" id="WP_167571672.1">
    <property type="nucleotide sequence ID" value="NZ_CP010415.1"/>
</dbReference>
<dbReference type="EMBL" id="CP010415">
    <property type="protein sequence ID" value="AJE20943.1"/>
    <property type="molecule type" value="Genomic_DNA"/>
</dbReference>
<keyword evidence="1" id="KW-0472">Membrane</keyword>
<dbReference type="PANTHER" id="PTHR28008:SF1">
    <property type="entry name" value="DOMAIN PROTEIN, PUTATIVE (AFU_ORTHOLOGUE AFUA_3G10980)-RELATED"/>
    <property type="match status" value="1"/>
</dbReference>
<sequence>MPAARRLAHPLLLWRLAFFACLAAVLALALLKDVSPPLDTGWDKSNHLLAFGVLALLGRLGFPGRHWLVPSGLLLYGILIEVLQGLTGYRVAEYRDLLADLLGIVLGSLVAAGWLRHRRRERQPGA</sequence>
<protein>
    <submittedName>
        <fullName evidence="2">VanZ-like protein</fullName>
    </submittedName>
</protein>
<name>A0A0C4WHG2_9GAMM</name>
<keyword evidence="1" id="KW-0812">Transmembrane</keyword>
<dbReference type="HOGENOM" id="CLU_096028_3_5_6"/>
<dbReference type="PANTHER" id="PTHR28008">
    <property type="entry name" value="DOMAIN PROTEIN, PUTATIVE (AFU_ORTHOLOGUE AFUA_3G10980)-RELATED"/>
    <property type="match status" value="1"/>
</dbReference>
<dbReference type="Proteomes" id="UP000068210">
    <property type="component" value="Chromosome"/>
</dbReference>
<evidence type="ECO:0000313" key="2">
    <source>
        <dbReference type="EMBL" id="AJE20943.1"/>
    </source>
</evidence>
<organism evidence="2 3">
    <name type="scientific">Azotobacter chroococcum NCIMB 8003</name>
    <dbReference type="NCBI Taxonomy" id="1328314"/>
    <lineage>
        <taxon>Bacteria</taxon>
        <taxon>Pseudomonadati</taxon>
        <taxon>Pseudomonadota</taxon>
        <taxon>Gammaproteobacteria</taxon>
        <taxon>Pseudomonadales</taxon>
        <taxon>Pseudomonadaceae</taxon>
        <taxon>Azotobacter</taxon>
    </lineage>
</organism>
<feature type="transmembrane region" description="Helical" evidence="1">
    <location>
        <begin position="46"/>
        <end position="62"/>
    </location>
</feature>
<feature type="transmembrane region" description="Helical" evidence="1">
    <location>
        <begin position="97"/>
        <end position="115"/>
    </location>
</feature>
<keyword evidence="1" id="KW-1133">Transmembrane helix</keyword>
<dbReference type="KEGG" id="acx:Achr_14780"/>
<keyword evidence="3" id="KW-1185">Reference proteome</keyword>
<proteinExistence type="predicted"/>
<evidence type="ECO:0000256" key="1">
    <source>
        <dbReference type="SAM" id="Phobius"/>
    </source>
</evidence>
<gene>
    <name evidence="2" type="ORF">Achr_14780</name>
</gene>
<feature type="transmembrane region" description="Helical" evidence="1">
    <location>
        <begin position="74"/>
        <end position="91"/>
    </location>
</feature>
<feature type="transmembrane region" description="Helical" evidence="1">
    <location>
        <begin position="12"/>
        <end position="31"/>
    </location>
</feature>
<dbReference type="STRING" id="1328314.Achr_14780"/>
<dbReference type="NCBIfam" id="NF037970">
    <property type="entry name" value="vanZ_1"/>
    <property type="match status" value="1"/>
</dbReference>